<dbReference type="AlphaFoldDB" id="A0A510K181"/>
<accession>A0A510K181</accession>
<gene>
    <name evidence="2" type="ORF">JMUB3870_1475</name>
</gene>
<sequence>MKIKEFINFLENKMKTKPNLFLFRDNEPKATIEDVNNIEKILLGKLPESFIEFQIKFGGGTFGFAEIFSVCENSDFYVLNNENVLEKDFFPVSDDQCGGVYCFKKNNEKFEDKIYYLDLSNLEVIVEETEFNFIQMFMKLAFNK</sequence>
<reference evidence="2 3" key="1">
    <citation type="submission" date="2019-07" db="EMBL/GenBank/DDBJ databases">
        <title>Complete Genome Sequence of Leptotrichia trevisanii Strain JMUB3870.</title>
        <authorList>
            <person name="Watanabe S."/>
            <person name="Cui L."/>
        </authorList>
    </citation>
    <scope>NUCLEOTIDE SEQUENCE [LARGE SCALE GENOMIC DNA]</scope>
    <source>
        <strain evidence="2 3">JMUB3870</strain>
    </source>
</reference>
<dbReference type="OrthoDB" id="2860275at2"/>
<protein>
    <submittedName>
        <fullName evidence="2">Cell wall assembly/cell proliferation coordinating protein, KNR4-like protein</fullName>
    </submittedName>
</protein>
<keyword evidence="3" id="KW-1185">Reference proteome</keyword>
<evidence type="ECO:0000313" key="2">
    <source>
        <dbReference type="EMBL" id="BBM45356.1"/>
    </source>
</evidence>
<dbReference type="SUPFAM" id="SSF160631">
    <property type="entry name" value="SMI1/KNR4-like"/>
    <property type="match status" value="1"/>
</dbReference>
<dbReference type="InterPro" id="IPR037883">
    <property type="entry name" value="Knr4/Smi1-like_sf"/>
</dbReference>
<name>A0A510K181_9FUSO</name>
<evidence type="ECO:0000259" key="1">
    <source>
        <dbReference type="SMART" id="SM00860"/>
    </source>
</evidence>
<dbReference type="Gene3D" id="3.40.1580.10">
    <property type="entry name" value="SMI1/KNR4-like"/>
    <property type="match status" value="1"/>
</dbReference>
<dbReference type="RefSeq" id="WP_155282828.1">
    <property type="nucleotide sequence ID" value="NZ_AP019831.1"/>
</dbReference>
<evidence type="ECO:0000313" key="3">
    <source>
        <dbReference type="Proteomes" id="UP000422644"/>
    </source>
</evidence>
<dbReference type="EMBL" id="AP019831">
    <property type="protein sequence ID" value="BBM45356.1"/>
    <property type="molecule type" value="Genomic_DNA"/>
</dbReference>
<proteinExistence type="predicted"/>
<organism evidence="2 3">
    <name type="scientific">Leptotrichia trevisanii</name>
    <dbReference type="NCBI Taxonomy" id="109328"/>
    <lineage>
        <taxon>Bacteria</taxon>
        <taxon>Fusobacteriati</taxon>
        <taxon>Fusobacteriota</taxon>
        <taxon>Fusobacteriia</taxon>
        <taxon>Fusobacteriales</taxon>
        <taxon>Leptotrichiaceae</taxon>
        <taxon>Leptotrichia</taxon>
    </lineage>
</organism>
<dbReference type="InterPro" id="IPR018958">
    <property type="entry name" value="Knr4/Smi1-like_dom"/>
</dbReference>
<dbReference type="Proteomes" id="UP000422644">
    <property type="component" value="Chromosome"/>
</dbReference>
<dbReference type="SMART" id="SM00860">
    <property type="entry name" value="SMI1_KNR4"/>
    <property type="match status" value="1"/>
</dbReference>
<dbReference type="Pfam" id="PF14568">
    <property type="entry name" value="SUKH_6"/>
    <property type="match status" value="1"/>
</dbReference>
<feature type="domain" description="Knr4/Smi1-like" evidence="1">
    <location>
        <begin position="29"/>
        <end position="139"/>
    </location>
</feature>